<proteinExistence type="predicted"/>
<evidence type="ECO:0000259" key="1">
    <source>
        <dbReference type="Pfam" id="PF02486"/>
    </source>
</evidence>
<dbReference type="InterPro" id="IPR003491">
    <property type="entry name" value="REP-like_C"/>
</dbReference>
<name>A0A7Y0SBW7_VIBPH</name>
<organism evidence="2 3">
    <name type="scientific">Vibrio parahaemolyticus</name>
    <dbReference type="NCBI Taxonomy" id="670"/>
    <lineage>
        <taxon>Bacteria</taxon>
        <taxon>Pseudomonadati</taxon>
        <taxon>Pseudomonadota</taxon>
        <taxon>Gammaproteobacteria</taxon>
        <taxon>Vibrionales</taxon>
        <taxon>Vibrionaceae</taxon>
        <taxon>Vibrio</taxon>
    </lineage>
</organism>
<comment type="caution">
    <text evidence="2">The sequence shown here is derived from an EMBL/GenBank/DDBJ whole genome shotgun (WGS) entry which is preliminary data.</text>
</comment>
<protein>
    <submittedName>
        <fullName evidence="2">Replication protein</fullName>
    </submittedName>
</protein>
<feature type="domain" description="Replication initiation protein-like C-terminal" evidence="1">
    <location>
        <begin position="206"/>
        <end position="378"/>
    </location>
</feature>
<gene>
    <name evidence="2" type="ORF">HKB21_31070</name>
</gene>
<dbReference type="Pfam" id="PF02486">
    <property type="entry name" value="Rep_trans"/>
    <property type="match status" value="1"/>
</dbReference>
<accession>A0A7Y0SBW7</accession>
<dbReference type="RefSeq" id="WP_269665873.1">
    <property type="nucleotide sequence ID" value="NZ_JAPXUQ010000008.1"/>
</dbReference>
<reference evidence="2 3" key="1">
    <citation type="submission" date="2020-04" db="EMBL/GenBank/DDBJ databases">
        <title>Whole-genome sequencing of Vibrio spp. from China reveals different genetic environments of blaCTX-M-14 among diverse lineages.</title>
        <authorList>
            <person name="Zheng Z."/>
            <person name="Ye L."/>
            <person name="Chen S."/>
        </authorList>
    </citation>
    <scope>NUCLEOTIDE SEQUENCE [LARGE SCALE GENOMIC DNA]</scope>
    <source>
        <strain evidence="2 3">Vb0574</strain>
    </source>
</reference>
<evidence type="ECO:0000313" key="3">
    <source>
        <dbReference type="Proteomes" id="UP000555836"/>
    </source>
</evidence>
<evidence type="ECO:0000313" key="2">
    <source>
        <dbReference type="EMBL" id="NMU30056.1"/>
    </source>
</evidence>
<dbReference type="AlphaFoldDB" id="A0A7Y0SBW7"/>
<sequence length="418" mass="47067">MNKTIIDFVSFSGSPELLERCKEMAKQRFAISQINEFQSQNVVAIAHREKTQISYFMENLANVLGCDERSDFANSDLYFAAADKELKDADLHISTDKTFKECYDNLISNIGIDMLDVLCHGEVESFLEVLQNEISYEGNHWEIQRKGGGFSGYRHSAKLLCNGTQAGLVAWGATNFGFYVSFSGKGCEAVDMAKLQYSLKQMPHTKLTRVDIALDDMQGNVTIDEIKERYCNGEFITRGTPPSWGEFWGGRGMSKEDRKKCGLVPDAGHTFYVGARENGKVFRAYHKGAQLKCKDFPNWNRFEVQIGNRYRVIPLDVLTNSDQYFSGAYPALSTLIPSVVPVAIPTVKVQFQTTLENAIKHAKTQYGKLINLMSQLYADEKNSHEKIIKRLTDGLDITDIPDRINFPVGRALNAINLE</sequence>
<dbReference type="EMBL" id="JABCLD010002361">
    <property type="protein sequence ID" value="NMU30056.1"/>
    <property type="molecule type" value="Genomic_DNA"/>
</dbReference>
<dbReference type="Proteomes" id="UP000555836">
    <property type="component" value="Unassembled WGS sequence"/>
</dbReference>